<feature type="transmembrane region" description="Helical" evidence="9">
    <location>
        <begin position="49"/>
        <end position="68"/>
    </location>
</feature>
<dbReference type="AlphaFoldDB" id="A0A8B8EE48"/>
<organism evidence="11 13">
    <name type="scientific">Crassostrea virginica</name>
    <name type="common">Eastern oyster</name>
    <dbReference type="NCBI Taxonomy" id="6565"/>
    <lineage>
        <taxon>Eukaryota</taxon>
        <taxon>Metazoa</taxon>
        <taxon>Spiralia</taxon>
        <taxon>Lophotrochozoa</taxon>
        <taxon>Mollusca</taxon>
        <taxon>Bivalvia</taxon>
        <taxon>Autobranchia</taxon>
        <taxon>Pteriomorphia</taxon>
        <taxon>Ostreida</taxon>
        <taxon>Ostreoidea</taxon>
        <taxon>Ostreidae</taxon>
        <taxon>Crassostrea</taxon>
    </lineage>
</organism>
<dbReference type="FunFam" id="1.20.1250.20:FF:000297">
    <property type="entry name" value="Solute carrier family 22 member 18"/>
    <property type="match status" value="1"/>
</dbReference>
<evidence type="ECO:0000259" key="10">
    <source>
        <dbReference type="PROSITE" id="PS50850"/>
    </source>
</evidence>
<evidence type="ECO:0000256" key="9">
    <source>
        <dbReference type="SAM" id="Phobius"/>
    </source>
</evidence>
<evidence type="ECO:0000256" key="6">
    <source>
        <dbReference type="ARBA" id="ARBA00078639"/>
    </source>
</evidence>
<feature type="region of interest" description="Disordered" evidence="8">
    <location>
        <begin position="12"/>
        <end position="31"/>
    </location>
</feature>
<evidence type="ECO:0000256" key="2">
    <source>
        <dbReference type="ARBA" id="ARBA00022475"/>
    </source>
</evidence>
<evidence type="ECO:0000256" key="8">
    <source>
        <dbReference type="SAM" id="MobiDB-lite"/>
    </source>
</evidence>
<feature type="domain" description="Major facilitator superfamily (MFS) profile" evidence="10">
    <location>
        <begin position="49"/>
        <end position="430"/>
    </location>
</feature>
<evidence type="ECO:0000256" key="1">
    <source>
        <dbReference type="ARBA" id="ARBA00004424"/>
    </source>
</evidence>
<dbReference type="Gene3D" id="1.20.1250.20">
    <property type="entry name" value="MFS general substrate transporter like domains"/>
    <property type="match status" value="1"/>
</dbReference>
<evidence type="ECO:0000313" key="13">
    <source>
        <dbReference type="RefSeq" id="XP_022337793.1"/>
    </source>
</evidence>
<protein>
    <recommendedName>
        <fullName evidence="6">Organic cation transporter-like protein 2</fullName>
    </recommendedName>
</protein>
<feature type="transmembrane region" description="Helical" evidence="9">
    <location>
        <begin position="290"/>
        <end position="311"/>
    </location>
</feature>
<reference evidence="12 13" key="2">
    <citation type="submission" date="2025-04" db="UniProtKB">
        <authorList>
            <consortium name="RefSeq"/>
        </authorList>
    </citation>
    <scope>IDENTIFICATION</scope>
    <source>
        <tissue evidence="12 13">Whole sample</tissue>
    </source>
</reference>
<feature type="transmembrane region" description="Helical" evidence="9">
    <location>
        <begin position="244"/>
        <end position="270"/>
    </location>
</feature>
<dbReference type="KEGG" id="cvn:111133577"/>
<evidence type="ECO:0000313" key="12">
    <source>
        <dbReference type="RefSeq" id="XP_022337784.1"/>
    </source>
</evidence>
<reference evidence="11" key="1">
    <citation type="submission" date="2024-06" db="UniProtKB">
        <authorList>
            <consortium name="RefSeq"/>
        </authorList>
    </citation>
    <scope>NUCLEOTIDE SEQUENCE [LARGE SCALE GENOMIC DNA]</scope>
    <source>
        <tissue evidence="14">Whole sample</tissue>
    </source>
</reference>
<evidence type="ECO:0000256" key="3">
    <source>
        <dbReference type="ARBA" id="ARBA00022692"/>
    </source>
</evidence>
<evidence type="ECO:0000256" key="7">
    <source>
        <dbReference type="ARBA" id="ARBA00093348"/>
    </source>
</evidence>
<proteinExistence type="predicted"/>
<dbReference type="Pfam" id="PF07690">
    <property type="entry name" value="MFS_1"/>
    <property type="match status" value="1"/>
</dbReference>
<evidence type="ECO:0000313" key="14">
    <source>
        <dbReference type="RefSeq" id="XP_022337801.1"/>
    </source>
</evidence>
<evidence type="ECO:0000256" key="4">
    <source>
        <dbReference type="ARBA" id="ARBA00022989"/>
    </source>
</evidence>
<keyword evidence="11" id="KW-1185">Reference proteome</keyword>
<dbReference type="GO" id="GO:0022857">
    <property type="term" value="F:transmembrane transporter activity"/>
    <property type="evidence" value="ECO:0007669"/>
    <property type="project" value="InterPro"/>
</dbReference>
<keyword evidence="2" id="KW-1003">Cell membrane</keyword>
<dbReference type="RefSeq" id="XP_022337793.1">
    <property type="nucleotide sequence ID" value="XM_022482085.1"/>
</dbReference>
<dbReference type="CDD" id="cd17331">
    <property type="entry name" value="MFS_SLC22A18"/>
    <property type="match status" value="1"/>
</dbReference>
<feature type="transmembrane region" description="Helical" evidence="9">
    <location>
        <begin position="409"/>
        <end position="428"/>
    </location>
</feature>
<dbReference type="SUPFAM" id="SSF103473">
    <property type="entry name" value="MFS general substrate transporter"/>
    <property type="match status" value="1"/>
</dbReference>
<dbReference type="GO" id="GO:0016324">
    <property type="term" value="C:apical plasma membrane"/>
    <property type="evidence" value="ECO:0007669"/>
    <property type="project" value="UniProtKB-SubCell"/>
</dbReference>
<feature type="transmembrane region" description="Helical" evidence="9">
    <location>
        <begin position="201"/>
        <end position="221"/>
    </location>
</feature>
<comment type="subcellular location">
    <subcellularLocation>
        <location evidence="1">Apical cell membrane</location>
        <topology evidence="1">Multi-pass membrane protein</topology>
    </subcellularLocation>
</comment>
<dbReference type="PANTHER" id="PTHR24002">
    <property type="entry name" value="SOLUTE CARRIER FAMILY 22 MEMBER 18"/>
    <property type="match status" value="1"/>
</dbReference>
<dbReference type="OrthoDB" id="440553at2759"/>
<dbReference type="InterPro" id="IPR036259">
    <property type="entry name" value="MFS_trans_sf"/>
</dbReference>
<dbReference type="RefSeq" id="XP_022337784.1">
    <property type="nucleotide sequence ID" value="XM_022482076.1"/>
</dbReference>
<dbReference type="GeneID" id="111133577"/>
<dbReference type="InterPro" id="IPR001958">
    <property type="entry name" value="Tet-R_TetA/multi-R_MdtG-like"/>
</dbReference>
<evidence type="ECO:0000313" key="11">
    <source>
        <dbReference type="Proteomes" id="UP000694844"/>
    </source>
</evidence>
<sequence length="430" mass="46628">METRSKTLKKRLDMGGGDELDSPQEMSDNIPLSPQTNDVTIGKWKFNKVILSTHFNIFLYATCFWIQIGTLPYLTKKLGVDPVFFGYLQTTFAVVQLCGGPVYGRFGDMFGGRAAMVLAFASASATYFLMGIADSFFLLFISRLPSIFMHAMQGGQMIVTDLGEEGKRADALGKLGLSYGVGMVIGPFLGGLVTKYSSEQAAAFVACFGSFLSIAFVWMFVPQRTKKTQVKEASSSAVFSVKKILALVQAPGAGFLLFIRMLAGLPIGVFQSMFSVVALETFKLPAEQNGYLLSYVGILTMIVQGLGVGIVTKKYSENDILKWSSFLLVWSYLALAFVTDVFQLCVVMAPLVVGLASSNIVVSSALTKTVADQDTGAMLGLNMAVNSLIRSVSPTVGGFLLKSYGFQSFGYLGFVMLTISTIILFIKLRQ</sequence>
<dbReference type="PANTHER" id="PTHR24002:SF3">
    <property type="entry name" value="SOLUTE CARRIER FAMILY 22 MEMBER 18"/>
    <property type="match status" value="1"/>
</dbReference>
<gene>
    <name evidence="12 13 14" type="primary">LOC111133577</name>
</gene>
<feature type="transmembrane region" description="Helical" evidence="9">
    <location>
        <begin position="323"/>
        <end position="349"/>
    </location>
</feature>
<dbReference type="InterPro" id="IPR011701">
    <property type="entry name" value="MFS"/>
</dbReference>
<dbReference type="PROSITE" id="PS50850">
    <property type="entry name" value="MFS"/>
    <property type="match status" value="1"/>
</dbReference>
<dbReference type="GO" id="GO:0005635">
    <property type="term" value="C:nuclear envelope"/>
    <property type="evidence" value="ECO:0007669"/>
    <property type="project" value="TreeGrafter"/>
</dbReference>
<dbReference type="InterPro" id="IPR020846">
    <property type="entry name" value="MFS_dom"/>
</dbReference>
<evidence type="ECO:0000256" key="5">
    <source>
        <dbReference type="ARBA" id="ARBA00023136"/>
    </source>
</evidence>
<keyword evidence="4 9" id="KW-1133">Transmembrane helix</keyword>
<dbReference type="Proteomes" id="UP000694844">
    <property type="component" value="Chromosome 1"/>
</dbReference>
<feature type="transmembrane region" description="Helical" evidence="9">
    <location>
        <begin position="110"/>
        <end position="130"/>
    </location>
</feature>
<name>A0A8B8EE48_CRAVI</name>
<feature type="transmembrane region" description="Helical" evidence="9">
    <location>
        <begin position="171"/>
        <end position="189"/>
    </location>
</feature>
<dbReference type="PRINTS" id="PR01035">
    <property type="entry name" value="TCRTETA"/>
</dbReference>
<keyword evidence="3 9" id="KW-0812">Transmembrane</keyword>
<accession>A0A8B8EE48</accession>
<keyword evidence="5 9" id="KW-0472">Membrane</keyword>
<dbReference type="RefSeq" id="XP_022337801.1">
    <property type="nucleotide sequence ID" value="XM_022482093.1"/>
</dbReference>
<comment type="function">
    <text evidence="7">May act as a transporter of organic cations based on a proton efflux antiport mechanism. May play a role in the transport of chloroquine and quinidine-related compounds in kidney. Plays a role in the regulation of lipid metabolism.</text>
</comment>